<reference evidence="1" key="1">
    <citation type="journal article" date="2015" name="Res. Microbiol.">
        <title>New FeFe-hydrogenase genes identified in a metagenomic fosmid library from a municipal wastewater treatment plant as revealed by high-throughput sequencing.</title>
        <authorList>
            <person name="Tomazetto G."/>
            <person name="Wibberg D."/>
            <person name="Schluter A."/>
            <person name="Oliveira V.M."/>
        </authorList>
    </citation>
    <scope>NUCLEOTIDE SEQUENCE</scope>
    <source>
        <plasmid evidence="1">fosmid 7D</plasmid>
    </source>
</reference>
<gene>
    <name evidence="1" type="ORF">WWTP_pFosmid_7D_0027</name>
</gene>
<dbReference type="AlphaFoldDB" id="A0A0A8KX00"/>
<protein>
    <recommendedName>
        <fullName evidence="2">Lipoprotein</fullName>
    </recommendedName>
</protein>
<organism evidence="1">
    <name type="scientific">wastewater metagenome</name>
    <dbReference type="NCBI Taxonomy" id="527639"/>
    <lineage>
        <taxon>unclassified sequences</taxon>
        <taxon>metagenomes</taxon>
        <taxon>ecological metagenomes</taxon>
    </lineage>
</organism>
<name>A0A0A8KX00_9ZZZZ</name>
<accession>A0A0A8KX00</accession>
<keyword evidence="1" id="KW-0614">Plasmid</keyword>
<evidence type="ECO:0008006" key="2">
    <source>
        <dbReference type="Google" id="ProtNLM"/>
    </source>
</evidence>
<geneLocation type="plasmid" evidence="1">
    <name>fosmid 7D</name>
</geneLocation>
<proteinExistence type="predicted"/>
<evidence type="ECO:0000313" key="1">
    <source>
        <dbReference type="EMBL" id="CDL65445.1"/>
    </source>
</evidence>
<sequence length="257" mass="29071">MPLLANNTVVAFYGHPFSKQMGILGLYPKEEIARMVKDYARQYDVVNGPDGAIPAFYIIYGTCWPKGEIGYLDDSVLKQYIEYAQSQGMIVFVDHQIGKYSVRESMEKILPFLQYPNVHLAIDPEWRTLNPMKEIGSITAAELNEAQQVMQDYIIQHNIPGVRMLVVHQFHQKMITGRQTVKATFDRVLLVHTADGFGSPALKRNTYAMNSEATNMPVKGFKLFFKSDFPLAGYDSPLLSPAEVMGLDPRPSLIIYQ</sequence>
<dbReference type="EMBL" id="HG796240">
    <property type="protein sequence ID" value="CDL65445.1"/>
    <property type="molecule type" value="Genomic_DNA"/>
</dbReference>